<evidence type="ECO:0000313" key="2">
    <source>
        <dbReference type="EMBL" id="KAA6330140.1"/>
    </source>
</evidence>
<evidence type="ECO:0000259" key="1">
    <source>
        <dbReference type="Pfam" id="PF03235"/>
    </source>
</evidence>
<dbReference type="PANTHER" id="PTHR35149:SF2">
    <property type="entry name" value="DUF262 DOMAIN-CONTAINING PROTEIN"/>
    <property type="match status" value="1"/>
</dbReference>
<sequence length="458" mass="54386">MVGKLIYSVKEIFTDYLNDKYNYYNIPEYQRGYKWNIQQIEQLLNDIDNFKTNGNSDKFYCVQNITIVEKEKDGKSFYSVVDGQQRLTTLVILLSFLQESNLIANKLKYSVRPDTDNFISEFIISNRIDNLPNWKSVTNLQDKDYDHQDIYYLFNANKTIKTWFENKDKENFKEKLLNNVKLIVNKPDVDNEQELFMNLNTGKVSLDGADLVRALLITNVAKEELENSDLEDTKSIVRINERRVRIGLELDEISAWWNMPNVRQYFNFLGKITVPNSETIDFNSKKYPIDLLYKLYLSKKGKKEIQLKDFEAPKNIILYKDLISLHRTIKDWYQDYEIYHFVKFLHIYASTSFEKIWQLWKGTRENFISELKDKIKEDITDSIETIDKLEESWFDNEHLYKILILLDVIQIVNSQKEENILPKLGAKYFVKSKEDKEHIFPQTPIGQKNIGKKILRII</sequence>
<accession>A0A5J4RAI9</accession>
<comment type="caution">
    <text evidence="2">The sequence shown here is derived from an EMBL/GenBank/DDBJ whole genome shotgun (WGS) entry which is preliminary data.</text>
</comment>
<organism evidence="2">
    <name type="scientific">termite gut metagenome</name>
    <dbReference type="NCBI Taxonomy" id="433724"/>
    <lineage>
        <taxon>unclassified sequences</taxon>
        <taxon>metagenomes</taxon>
        <taxon>organismal metagenomes</taxon>
    </lineage>
</organism>
<dbReference type="InterPro" id="IPR004919">
    <property type="entry name" value="GmrSD_N"/>
</dbReference>
<name>A0A5J4RAI9_9ZZZZ</name>
<dbReference type="AlphaFoldDB" id="A0A5J4RAI9"/>
<dbReference type="PANTHER" id="PTHR35149">
    <property type="entry name" value="SLL5132 PROTEIN"/>
    <property type="match status" value="1"/>
</dbReference>
<reference evidence="2" key="1">
    <citation type="submission" date="2019-03" db="EMBL/GenBank/DDBJ databases">
        <title>Single cell metagenomics reveals metabolic interactions within the superorganism composed of flagellate Streblomastix strix and complex community of Bacteroidetes bacteria on its surface.</title>
        <authorList>
            <person name="Treitli S.C."/>
            <person name="Kolisko M."/>
            <person name="Husnik F."/>
            <person name="Keeling P."/>
            <person name="Hampl V."/>
        </authorList>
    </citation>
    <scope>NUCLEOTIDE SEQUENCE</scope>
    <source>
        <strain evidence="2">STM</strain>
    </source>
</reference>
<proteinExistence type="predicted"/>
<feature type="domain" description="GmrSD restriction endonucleases N-terminal" evidence="1">
    <location>
        <begin position="15"/>
        <end position="216"/>
    </location>
</feature>
<gene>
    <name evidence="2" type="ORF">EZS27_021127</name>
</gene>
<dbReference type="EMBL" id="SNRY01001544">
    <property type="protein sequence ID" value="KAA6330140.1"/>
    <property type="molecule type" value="Genomic_DNA"/>
</dbReference>
<dbReference type="Pfam" id="PF03235">
    <property type="entry name" value="GmrSD_N"/>
    <property type="match status" value="1"/>
</dbReference>
<protein>
    <recommendedName>
        <fullName evidence="1">GmrSD restriction endonucleases N-terminal domain-containing protein</fullName>
    </recommendedName>
</protein>